<dbReference type="InterPro" id="IPR013154">
    <property type="entry name" value="ADH-like_N"/>
</dbReference>
<dbReference type="RefSeq" id="WP_386074195.1">
    <property type="nucleotide sequence ID" value="NZ_JBHTJT010000008.1"/>
</dbReference>
<comment type="caution">
    <text evidence="2">The sequence shown here is derived from an EMBL/GenBank/DDBJ whole genome shotgun (WGS) entry which is preliminary data.</text>
</comment>
<dbReference type="InterPro" id="IPR011032">
    <property type="entry name" value="GroES-like_sf"/>
</dbReference>
<dbReference type="Proteomes" id="UP001597108">
    <property type="component" value="Unassembled WGS sequence"/>
</dbReference>
<dbReference type="InterPro" id="IPR020843">
    <property type="entry name" value="ER"/>
</dbReference>
<dbReference type="InterPro" id="IPR002364">
    <property type="entry name" value="Quin_OxRdtase/zeta-crystal_CS"/>
</dbReference>
<protein>
    <submittedName>
        <fullName evidence="2">NAD(P)-dependent alcohol dehydrogenase</fullName>
    </submittedName>
</protein>
<dbReference type="Pfam" id="PF13602">
    <property type="entry name" value="ADH_zinc_N_2"/>
    <property type="match status" value="1"/>
</dbReference>
<dbReference type="Gene3D" id="3.90.180.10">
    <property type="entry name" value="Medium-chain alcohol dehydrogenases, catalytic domain"/>
    <property type="match status" value="1"/>
</dbReference>
<dbReference type="EMBL" id="JBHTJT010000008">
    <property type="protein sequence ID" value="MFD0979883.1"/>
    <property type="molecule type" value="Genomic_DNA"/>
</dbReference>
<dbReference type="InterPro" id="IPR036291">
    <property type="entry name" value="NAD(P)-bd_dom_sf"/>
</dbReference>
<accession>A0ABW3IP37</accession>
<dbReference type="SUPFAM" id="SSF51735">
    <property type="entry name" value="NAD(P)-binding Rossmann-fold domains"/>
    <property type="match status" value="1"/>
</dbReference>
<dbReference type="SMART" id="SM00829">
    <property type="entry name" value="PKS_ER"/>
    <property type="match status" value="1"/>
</dbReference>
<dbReference type="PROSITE" id="PS01162">
    <property type="entry name" value="QOR_ZETA_CRYSTAL"/>
    <property type="match status" value="1"/>
</dbReference>
<dbReference type="Pfam" id="PF08240">
    <property type="entry name" value="ADH_N"/>
    <property type="match status" value="1"/>
</dbReference>
<organism evidence="2 3">
    <name type="scientific">Tropicimonas aquimaris</name>
    <dbReference type="NCBI Taxonomy" id="914152"/>
    <lineage>
        <taxon>Bacteria</taxon>
        <taxon>Pseudomonadati</taxon>
        <taxon>Pseudomonadota</taxon>
        <taxon>Alphaproteobacteria</taxon>
        <taxon>Rhodobacterales</taxon>
        <taxon>Roseobacteraceae</taxon>
        <taxon>Tropicimonas</taxon>
    </lineage>
</organism>
<gene>
    <name evidence="2" type="ORF">ACFQ2S_09475</name>
</gene>
<proteinExistence type="predicted"/>
<dbReference type="InterPro" id="IPR050700">
    <property type="entry name" value="YIM1/Zinc_Alcohol_DH_Fams"/>
</dbReference>
<evidence type="ECO:0000313" key="2">
    <source>
        <dbReference type="EMBL" id="MFD0979883.1"/>
    </source>
</evidence>
<keyword evidence="3" id="KW-1185">Reference proteome</keyword>
<reference evidence="3" key="1">
    <citation type="journal article" date="2019" name="Int. J. Syst. Evol. Microbiol.">
        <title>The Global Catalogue of Microorganisms (GCM) 10K type strain sequencing project: providing services to taxonomists for standard genome sequencing and annotation.</title>
        <authorList>
            <consortium name="The Broad Institute Genomics Platform"/>
            <consortium name="The Broad Institute Genome Sequencing Center for Infectious Disease"/>
            <person name="Wu L."/>
            <person name="Ma J."/>
        </authorList>
    </citation>
    <scope>NUCLEOTIDE SEQUENCE [LARGE SCALE GENOMIC DNA]</scope>
    <source>
        <strain evidence="3">CCUG 60524</strain>
    </source>
</reference>
<evidence type="ECO:0000259" key="1">
    <source>
        <dbReference type="SMART" id="SM00829"/>
    </source>
</evidence>
<dbReference type="CDD" id="cd08267">
    <property type="entry name" value="MDR1"/>
    <property type="match status" value="1"/>
</dbReference>
<dbReference type="Gene3D" id="3.40.50.720">
    <property type="entry name" value="NAD(P)-binding Rossmann-like Domain"/>
    <property type="match status" value="1"/>
</dbReference>
<dbReference type="PANTHER" id="PTHR11695">
    <property type="entry name" value="ALCOHOL DEHYDROGENASE RELATED"/>
    <property type="match status" value="1"/>
</dbReference>
<dbReference type="PANTHER" id="PTHR11695:SF648">
    <property type="entry name" value="ZINC-BINDING OXIDOREDUCTASE"/>
    <property type="match status" value="1"/>
</dbReference>
<evidence type="ECO:0000313" key="3">
    <source>
        <dbReference type="Proteomes" id="UP001597108"/>
    </source>
</evidence>
<name>A0ABW3IP37_9RHOB</name>
<sequence length="333" mass="35531">MKAVVYRNYGGPEVLSLAEVPFPVPGERGVVVEVVAGSVTTGDWRLRAAAFPPPFRLIGRLMFGLCRPRKTVLGGEFAGRVVAMGSGVTRFQKGDEVFGFSAFGAHAERVLVSEDGAIVHKPADLGFHEAAALPFGATSALVFLRNFAEIRPGESVLVLGASGGVGAYAVQIARALGARVTGVCSAAHADFVAGLGAERVIDYRAEDFPASGESWDVVLDTIGVTSLAKARPALTQEGRFVPLNMGTRDILHALTNRFRRGPSVRVGVNEDRREYLEDLLAMIAAGQLRPVIDTIYPLEQIRAAYRHVESRHRAGAIILDVKGSLTDAEELAA</sequence>
<dbReference type="SUPFAM" id="SSF50129">
    <property type="entry name" value="GroES-like"/>
    <property type="match status" value="1"/>
</dbReference>
<feature type="domain" description="Enoyl reductase (ER)" evidence="1">
    <location>
        <begin position="10"/>
        <end position="319"/>
    </location>
</feature>